<organism evidence="3 4">
    <name type="scientific">Puniceispirillum marinum (strain IMCC1322)</name>
    <dbReference type="NCBI Taxonomy" id="488538"/>
    <lineage>
        <taxon>Bacteria</taxon>
        <taxon>Pseudomonadati</taxon>
        <taxon>Pseudomonadota</taxon>
        <taxon>Alphaproteobacteria</taxon>
        <taxon>Candidatus Puniceispirillales</taxon>
        <taxon>Candidatus Puniceispirillaceae</taxon>
        <taxon>Candidatus Puniceispirillum</taxon>
    </lineage>
</organism>
<dbReference type="eggNOG" id="COG1678">
    <property type="taxonomic scope" value="Bacteria"/>
</dbReference>
<evidence type="ECO:0000256" key="2">
    <source>
        <dbReference type="HAMAP-Rule" id="MF_00758"/>
    </source>
</evidence>
<dbReference type="PANTHER" id="PTHR30327">
    <property type="entry name" value="UNCHARACTERIZED PROTEIN YQGE"/>
    <property type="match status" value="1"/>
</dbReference>
<dbReference type="SUPFAM" id="SSF143456">
    <property type="entry name" value="VC0467-like"/>
    <property type="match status" value="1"/>
</dbReference>
<dbReference type="AlphaFoldDB" id="D5BSV7"/>
<name>D5BSV7_PUNMI</name>
<dbReference type="OrthoDB" id="9807486at2"/>
<dbReference type="HAMAP" id="MF_00758">
    <property type="entry name" value="UPF0301"/>
    <property type="match status" value="1"/>
</dbReference>
<dbReference type="PANTHER" id="PTHR30327:SF1">
    <property type="entry name" value="UPF0301 PROTEIN YQGE"/>
    <property type="match status" value="1"/>
</dbReference>
<dbReference type="Gene3D" id="3.40.1740.10">
    <property type="entry name" value="VC0467-like"/>
    <property type="match status" value="1"/>
</dbReference>
<evidence type="ECO:0000313" key="3">
    <source>
        <dbReference type="EMBL" id="ADE39354.1"/>
    </source>
</evidence>
<keyword evidence="4" id="KW-1185">Reference proteome</keyword>
<dbReference type="STRING" id="488538.SAR116_1111"/>
<dbReference type="InterPro" id="IPR003774">
    <property type="entry name" value="AlgH-like"/>
</dbReference>
<dbReference type="Proteomes" id="UP000007460">
    <property type="component" value="Chromosome"/>
</dbReference>
<gene>
    <name evidence="3" type="ordered locus">SAR116_1111</name>
</gene>
<dbReference type="Pfam" id="PF02622">
    <property type="entry name" value="DUF179"/>
    <property type="match status" value="1"/>
</dbReference>
<accession>D5BSV7</accession>
<reference evidence="3 4" key="1">
    <citation type="journal article" date="2010" name="J. Bacteriol.">
        <title>Complete genome sequence of "Candidatus Puniceispirillum marinum" IMCC1322, a representative of the SAR116 clade in the Alphaproteobacteria.</title>
        <authorList>
            <person name="Oh H.M."/>
            <person name="Kwon K.K."/>
            <person name="Kang I."/>
            <person name="Kang S.G."/>
            <person name="Lee J.H."/>
            <person name="Kim S.J."/>
            <person name="Cho J.C."/>
        </authorList>
    </citation>
    <scope>NUCLEOTIDE SEQUENCE [LARGE SCALE GENOMIC DNA]</scope>
    <source>
        <strain evidence="3 4">IMCC1322</strain>
    </source>
</reference>
<protein>
    <recommendedName>
        <fullName evidence="2">UPF0301 protein SAR116_1111</fullName>
    </recommendedName>
</protein>
<evidence type="ECO:0000256" key="1">
    <source>
        <dbReference type="ARBA" id="ARBA00009600"/>
    </source>
</evidence>
<sequence>MSSSSPASPNTIHAPKGLQGHLLIAVPQMLDPRFQKAVILMCQHDDQSAMGFVINQQSEKLNLGSLYETLEIGTPRFCAEQPVFIGGPVDGNRGFVVHSQDHMLPESNPITHEIGLTTSLDILEDISNGTGPSQSIISLGYAGWGGGQLDAEIAANAWLTLPASHELVFECNTDDIWDETYAALGINPAHYTGTAGNA</sequence>
<dbReference type="RefSeq" id="WP_013045983.1">
    <property type="nucleotide sequence ID" value="NC_014010.1"/>
</dbReference>
<dbReference type="HOGENOM" id="CLU_057596_1_0_5"/>
<dbReference type="GO" id="GO:0005829">
    <property type="term" value="C:cytosol"/>
    <property type="evidence" value="ECO:0007669"/>
    <property type="project" value="TreeGrafter"/>
</dbReference>
<dbReference type="KEGG" id="apb:SAR116_1111"/>
<comment type="similarity">
    <text evidence="1 2">Belongs to the UPF0301 (AlgH) family.</text>
</comment>
<evidence type="ECO:0000313" key="4">
    <source>
        <dbReference type="Proteomes" id="UP000007460"/>
    </source>
</evidence>
<dbReference type="EMBL" id="CP001751">
    <property type="protein sequence ID" value="ADE39354.1"/>
    <property type="molecule type" value="Genomic_DNA"/>
</dbReference>
<proteinExistence type="inferred from homology"/>